<evidence type="ECO:0000313" key="1">
    <source>
        <dbReference type="EMBL" id="VDD44085.1"/>
    </source>
</evidence>
<proteinExistence type="predicted"/>
<sequence length="69" mass="7761">MKSSTMTIRRSLTFTTLGRNCGMTKIGVSLQQVRGMEPLGKESVRMEHNQPAPKQLSILMMKQQNVLLV</sequence>
<reference evidence="1" key="1">
    <citation type="submission" date="2018-11" db="EMBL/GenBank/DDBJ databases">
        <authorList>
            <consortium name="Genoscope - CEA"/>
            <person name="William W."/>
        </authorList>
    </citation>
    <scope>NUCLEOTIDE SEQUENCE</scope>
</reference>
<gene>
    <name evidence="1" type="ORF">BOLC5T31632H</name>
</gene>
<dbReference type="AlphaFoldDB" id="A0A3P6FEY5"/>
<accession>A0A3P6FEY5</accession>
<organism evidence="1">
    <name type="scientific">Brassica oleracea</name>
    <name type="common">Wild cabbage</name>
    <dbReference type="NCBI Taxonomy" id="3712"/>
    <lineage>
        <taxon>Eukaryota</taxon>
        <taxon>Viridiplantae</taxon>
        <taxon>Streptophyta</taxon>
        <taxon>Embryophyta</taxon>
        <taxon>Tracheophyta</taxon>
        <taxon>Spermatophyta</taxon>
        <taxon>Magnoliopsida</taxon>
        <taxon>eudicotyledons</taxon>
        <taxon>Gunneridae</taxon>
        <taxon>Pentapetalae</taxon>
        <taxon>rosids</taxon>
        <taxon>malvids</taxon>
        <taxon>Brassicales</taxon>
        <taxon>Brassicaceae</taxon>
        <taxon>Brassiceae</taxon>
        <taxon>Brassica</taxon>
    </lineage>
</organism>
<dbReference type="EMBL" id="LR031877">
    <property type="protein sequence ID" value="VDD44085.1"/>
    <property type="molecule type" value="Genomic_DNA"/>
</dbReference>
<protein>
    <submittedName>
        <fullName evidence="1">Uncharacterized protein</fullName>
    </submittedName>
</protein>
<name>A0A3P6FEY5_BRAOL</name>